<accession>A0AAW2Z4B1</accession>
<dbReference type="EMBL" id="JAOPGA020001062">
    <property type="protein sequence ID" value="KAL0484668.1"/>
    <property type="molecule type" value="Genomic_DNA"/>
</dbReference>
<name>A0AAW2Z4B1_9EUKA</name>
<protein>
    <recommendedName>
        <fullName evidence="5">EGF-like domain-containing protein</fullName>
    </recommendedName>
</protein>
<feature type="compositionally biased region" description="Polar residues" evidence="1">
    <location>
        <begin position="305"/>
        <end position="314"/>
    </location>
</feature>
<evidence type="ECO:0008006" key="5">
    <source>
        <dbReference type="Google" id="ProtNLM"/>
    </source>
</evidence>
<feature type="chain" id="PRO_5043789142" description="EGF-like domain-containing protein" evidence="2">
    <location>
        <begin position="21"/>
        <end position="472"/>
    </location>
</feature>
<dbReference type="Gene3D" id="2.10.25.10">
    <property type="entry name" value="Laminin"/>
    <property type="match status" value="2"/>
</dbReference>
<evidence type="ECO:0000313" key="3">
    <source>
        <dbReference type="EMBL" id="KAL0484668.1"/>
    </source>
</evidence>
<evidence type="ECO:0000256" key="2">
    <source>
        <dbReference type="SAM" id="SignalP"/>
    </source>
</evidence>
<feature type="region of interest" description="Disordered" evidence="1">
    <location>
        <begin position="253"/>
        <end position="318"/>
    </location>
</feature>
<evidence type="ECO:0000313" key="4">
    <source>
        <dbReference type="Proteomes" id="UP001431209"/>
    </source>
</evidence>
<comment type="caution">
    <text evidence="3">The sequence shown here is derived from an EMBL/GenBank/DDBJ whole genome shotgun (WGS) entry which is preliminary data.</text>
</comment>
<dbReference type="Proteomes" id="UP001431209">
    <property type="component" value="Unassembled WGS sequence"/>
</dbReference>
<keyword evidence="4" id="KW-1185">Reference proteome</keyword>
<feature type="signal peptide" evidence="2">
    <location>
        <begin position="1"/>
        <end position="20"/>
    </location>
</feature>
<keyword evidence="2" id="KW-0732">Signal</keyword>
<feature type="region of interest" description="Disordered" evidence="1">
    <location>
        <begin position="415"/>
        <end position="450"/>
    </location>
</feature>
<reference evidence="3 4" key="1">
    <citation type="submission" date="2024-03" db="EMBL/GenBank/DDBJ databases">
        <title>The Acrasis kona genome and developmental transcriptomes reveal deep origins of eukaryotic multicellular pathways.</title>
        <authorList>
            <person name="Sheikh S."/>
            <person name="Fu C.-J."/>
            <person name="Brown M.W."/>
            <person name="Baldauf S.L."/>
        </authorList>
    </citation>
    <scope>NUCLEOTIDE SEQUENCE [LARGE SCALE GENOMIC DNA]</scope>
    <source>
        <strain evidence="3 4">ATCC MYA-3509</strain>
    </source>
</reference>
<sequence>MNKKVLSIIVLVALWMCVTAHQCGSNLSGDNNASPARRLRTSSSCLPDANLSGDNNASPARGARTVVCSGKGGCVNKVCVCNPGFEGENCEFDCTTTTSAPTTRAPTTTSPPVNLTPRPTTSAPTTSAPSTTCPPCPCGTVDANLSGDNNASPARRQRTHCPVCKECPTTASPTTTTAAPTTAAPTTTTAPPVNLTPRPTTSAPTATCPPCPCGETNLSGDNNASPARGLHSVCPVCKECPTTTVAPTTTTVAPTTTTAAPTTVAPTSTTAPPVNLTPRPTTSAPTPSSPQTSEPPKPSLPVCNANLSGDNNASPARRVKSNTCNANLSGDNNASPARRFRNVFAHECNGNGYCNGGSCVCKPGFQGADCEEECVQVNPCWTCPSGQVHWYETSLQKAPENDRCACVPAPTSVPTTKAPTVNLTPRPSTSAPTTRAPTQNESGDDLSRENNSAAQRTFAIGIISAIFVALML</sequence>
<organism evidence="3 4">
    <name type="scientific">Acrasis kona</name>
    <dbReference type="NCBI Taxonomy" id="1008807"/>
    <lineage>
        <taxon>Eukaryota</taxon>
        <taxon>Discoba</taxon>
        <taxon>Heterolobosea</taxon>
        <taxon>Tetramitia</taxon>
        <taxon>Eutetramitia</taxon>
        <taxon>Acrasidae</taxon>
        <taxon>Acrasis</taxon>
    </lineage>
</organism>
<evidence type="ECO:0000256" key="1">
    <source>
        <dbReference type="SAM" id="MobiDB-lite"/>
    </source>
</evidence>
<proteinExistence type="predicted"/>
<gene>
    <name evidence="3" type="ORF">AKO1_003496</name>
</gene>
<feature type="region of interest" description="Disordered" evidence="1">
    <location>
        <begin position="97"/>
        <end position="128"/>
    </location>
</feature>
<dbReference type="AlphaFoldDB" id="A0AAW2Z4B1"/>
<feature type="compositionally biased region" description="Low complexity" evidence="1">
    <location>
        <begin position="253"/>
        <end position="292"/>
    </location>
</feature>
<feature type="compositionally biased region" description="Low complexity" evidence="1">
    <location>
        <begin position="424"/>
        <end position="438"/>
    </location>
</feature>
<dbReference type="Pfam" id="PF23106">
    <property type="entry name" value="EGF_Teneurin"/>
    <property type="match status" value="1"/>
</dbReference>
<feature type="region of interest" description="Disordered" evidence="1">
    <location>
        <begin position="170"/>
        <end position="201"/>
    </location>
</feature>